<reference evidence="2 3" key="1">
    <citation type="submission" date="2018-10" db="EMBL/GenBank/DDBJ databases">
        <title>Relationship between Morphology and Antimicrobial Activity in Streptomyces.</title>
        <authorList>
            <person name="Kang H.J."/>
            <person name="Kim S.B."/>
        </authorList>
    </citation>
    <scope>NUCLEOTIDE SEQUENCE [LARGE SCALE GENOMIC DNA]</scope>
    <source>
        <strain evidence="2 3">BH38</strain>
    </source>
</reference>
<name>A0A387HNN5_9ACTN</name>
<dbReference type="EMBL" id="CP032698">
    <property type="protein sequence ID" value="AYG85164.1"/>
    <property type="molecule type" value="Genomic_DNA"/>
</dbReference>
<keyword evidence="3" id="KW-1185">Reference proteome</keyword>
<dbReference type="KEGG" id="shun:DWB77_07381"/>
<accession>A0A387HNN5</accession>
<feature type="region of interest" description="Disordered" evidence="1">
    <location>
        <begin position="1"/>
        <end position="31"/>
    </location>
</feature>
<sequence>MLHDASRAVREVGQGPGPLAHPPPAGRGADGMAERRLLRYDCDGEYRKKGGGVGADFGAVPTQLPLNTIKDSVAPPMAVVHLCRLKEY</sequence>
<feature type="compositionally biased region" description="Basic and acidic residues" evidence="1">
    <location>
        <begin position="1"/>
        <end position="10"/>
    </location>
</feature>
<gene>
    <name evidence="2" type="ORF">DWB77_07381</name>
</gene>
<evidence type="ECO:0000256" key="1">
    <source>
        <dbReference type="SAM" id="MobiDB-lite"/>
    </source>
</evidence>
<evidence type="ECO:0000313" key="2">
    <source>
        <dbReference type="EMBL" id="AYG85164.1"/>
    </source>
</evidence>
<protein>
    <submittedName>
        <fullName evidence="2">Uncharacterized protein</fullName>
    </submittedName>
</protein>
<organism evidence="2 3">
    <name type="scientific">Streptomyces hundungensis</name>
    <dbReference type="NCBI Taxonomy" id="1077946"/>
    <lineage>
        <taxon>Bacteria</taxon>
        <taxon>Bacillati</taxon>
        <taxon>Actinomycetota</taxon>
        <taxon>Actinomycetes</taxon>
        <taxon>Kitasatosporales</taxon>
        <taxon>Streptomycetaceae</taxon>
        <taxon>Streptomyces</taxon>
    </lineage>
</organism>
<proteinExistence type="predicted"/>
<dbReference type="Proteomes" id="UP000271554">
    <property type="component" value="Chromosome"/>
</dbReference>
<dbReference type="AlphaFoldDB" id="A0A387HNN5"/>
<evidence type="ECO:0000313" key="3">
    <source>
        <dbReference type="Proteomes" id="UP000271554"/>
    </source>
</evidence>